<feature type="compositionally biased region" description="Basic and acidic residues" evidence="4">
    <location>
        <begin position="302"/>
        <end position="312"/>
    </location>
</feature>
<feature type="compositionally biased region" description="Low complexity" evidence="4">
    <location>
        <begin position="283"/>
        <end position="301"/>
    </location>
</feature>
<dbReference type="PROSITE" id="PS50118">
    <property type="entry name" value="HMG_BOX_2"/>
    <property type="match status" value="1"/>
</dbReference>
<dbReference type="PANTHER" id="PTHR46040:SF3">
    <property type="entry name" value="HIGH MOBILITY GROUP PROTEIN 2"/>
    <property type="match status" value="1"/>
</dbReference>
<proteinExistence type="predicted"/>
<organism evidence="6 7">
    <name type="scientific">Rhizopus microsporus</name>
    <dbReference type="NCBI Taxonomy" id="58291"/>
    <lineage>
        <taxon>Eukaryota</taxon>
        <taxon>Fungi</taxon>
        <taxon>Fungi incertae sedis</taxon>
        <taxon>Mucoromycota</taxon>
        <taxon>Mucoromycotina</taxon>
        <taxon>Mucoromycetes</taxon>
        <taxon>Mucorales</taxon>
        <taxon>Mucorineae</taxon>
        <taxon>Rhizopodaceae</taxon>
        <taxon>Rhizopus</taxon>
    </lineage>
</organism>
<gene>
    <name evidence="6" type="ORF">BCV71DRAFT_27204</name>
</gene>
<keyword evidence="2 3" id="KW-0539">Nucleus</keyword>
<dbReference type="Proteomes" id="UP000242381">
    <property type="component" value="Unassembled WGS sequence"/>
</dbReference>
<dbReference type="InterPro" id="IPR001660">
    <property type="entry name" value="SAM"/>
</dbReference>
<protein>
    <submittedName>
        <fullName evidence="6">HMG-box</fullName>
    </submittedName>
</protein>
<dbReference type="InterPro" id="IPR013761">
    <property type="entry name" value="SAM/pointed_sf"/>
</dbReference>
<dbReference type="SUPFAM" id="SSF47095">
    <property type="entry name" value="HMG-box"/>
    <property type="match status" value="1"/>
</dbReference>
<evidence type="ECO:0000313" key="7">
    <source>
        <dbReference type="Proteomes" id="UP000242381"/>
    </source>
</evidence>
<dbReference type="InterPro" id="IPR036910">
    <property type="entry name" value="HMG_box_dom_sf"/>
</dbReference>
<dbReference type="Gene3D" id="1.10.30.10">
    <property type="entry name" value="High mobility group box domain"/>
    <property type="match status" value="1"/>
</dbReference>
<dbReference type="OMA" id="NIHRIWK"/>
<evidence type="ECO:0000256" key="4">
    <source>
        <dbReference type="SAM" id="MobiDB-lite"/>
    </source>
</evidence>
<dbReference type="VEuPathDB" id="FungiDB:BCV72DRAFT_109321"/>
<evidence type="ECO:0000256" key="3">
    <source>
        <dbReference type="PROSITE-ProRule" id="PRU00267"/>
    </source>
</evidence>
<dbReference type="SMART" id="SM00398">
    <property type="entry name" value="HMG"/>
    <property type="match status" value="1"/>
</dbReference>
<reference evidence="6 7" key="1">
    <citation type="journal article" date="2016" name="Proc. Natl. Acad. Sci. U.S.A.">
        <title>Lipid metabolic changes in an early divergent fungus govern the establishment of a mutualistic symbiosis with endobacteria.</title>
        <authorList>
            <person name="Lastovetsky O.A."/>
            <person name="Gaspar M.L."/>
            <person name="Mondo S.J."/>
            <person name="LaButti K.M."/>
            <person name="Sandor L."/>
            <person name="Grigoriev I.V."/>
            <person name="Henry S.A."/>
            <person name="Pawlowska T.E."/>
        </authorList>
    </citation>
    <scope>NUCLEOTIDE SEQUENCE [LARGE SCALE GENOMIC DNA]</scope>
    <source>
        <strain evidence="6 7">ATCC 11559</strain>
    </source>
</reference>
<keyword evidence="1 3" id="KW-0238">DNA-binding</keyword>
<evidence type="ECO:0000256" key="1">
    <source>
        <dbReference type="ARBA" id="ARBA00023125"/>
    </source>
</evidence>
<dbReference type="GO" id="GO:0005634">
    <property type="term" value="C:nucleus"/>
    <property type="evidence" value="ECO:0007669"/>
    <property type="project" value="UniProtKB-UniRule"/>
</dbReference>
<dbReference type="PANTHER" id="PTHR46040">
    <property type="entry name" value="HIGH MOBILITY GROUP PROTEIN 2"/>
    <property type="match status" value="1"/>
</dbReference>
<dbReference type="EMBL" id="KV921272">
    <property type="protein sequence ID" value="ORE21976.1"/>
    <property type="molecule type" value="Genomic_DNA"/>
</dbReference>
<dbReference type="InterPro" id="IPR051965">
    <property type="entry name" value="ChromReg_NeuronalGeneExpr"/>
</dbReference>
<evidence type="ECO:0000313" key="6">
    <source>
        <dbReference type="EMBL" id="ORE21976.1"/>
    </source>
</evidence>
<dbReference type="Pfam" id="PF00536">
    <property type="entry name" value="SAM_1"/>
    <property type="match status" value="1"/>
</dbReference>
<dbReference type="InterPro" id="IPR009071">
    <property type="entry name" value="HMG_box_dom"/>
</dbReference>
<feature type="DNA-binding region" description="HMG box" evidence="3">
    <location>
        <begin position="182"/>
        <end position="248"/>
    </location>
</feature>
<dbReference type="GO" id="GO:0003677">
    <property type="term" value="F:DNA binding"/>
    <property type="evidence" value="ECO:0007669"/>
    <property type="project" value="UniProtKB-UniRule"/>
</dbReference>
<evidence type="ECO:0000259" key="5">
    <source>
        <dbReference type="PROSITE" id="PS50118"/>
    </source>
</evidence>
<name>A0A1X0SCH4_RHIZD</name>
<sequence length="345" mass="39810">MTPNKIIQQQKEVEAFLAQCGLSQYFQVFMEEGFERMESLMEITELDLVQMQVKRGHRRLLQRAVANAKGIPPNVPLNMVQTNFNTSSLSSDIIMADGVISSPPPPASSPISNNNNIMYNSPTATLSYPSQPPENYYYPSAGTMSAQSGMSSTEEEAVTSDNIHRIWKRKYHRHPKPDTNAPIKPPSAYVMFSNDVRAELKQQNKSFTDLAKIIGDRWKSISPDEKEFYETNALKAREEYLRQIEEYQKTDNYKKYQQYLSEFKAENEAAARPVGRPRKRQVKAVQQQQQQQQQQYHAYQHNNEDNTSDTKRLQRQYPFYLLNADDNNHRTHDDQNSPTNTISSK</sequence>
<dbReference type="CDD" id="cd09487">
    <property type="entry name" value="SAM_superfamily"/>
    <property type="match status" value="1"/>
</dbReference>
<feature type="compositionally biased region" description="Polar residues" evidence="4">
    <location>
        <begin position="336"/>
        <end position="345"/>
    </location>
</feature>
<dbReference type="AlphaFoldDB" id="A0A1X0SCH4"/>
<dbReference type="SUPFAM" id="SSF47769">
    <property type="entry name" value="SAM/Pointed domain"/>
    <property type="match status" value="1"/>
</dbReference>
<dbReference type="Pfam" id="PF00505">
    <property type="entry name" value="HMG_box"/>
    <property type="match status" value="1"/>
</dbReference>
<feature type="compositionally biased region" description="Basic and acidic residues" evidence="4">
    <location>
        <begin position="326"/>
        <end position="335"/>
    </location>
</feature>
<accession>A0A1X0SCH4</accession>
<dbReference type="GO" id="GO:0010468">
    <property type="term" value="P:regulation of gene expression"/>
    <property type="evidence" value="ECO:0007669"/>
    <property type="project" value="TreeGrafter"/>
</dbReference>
<evidence type="ECO:0000256" key="2">
    <source>
        <dbReference type="ARBA" id="ARBA00023242"/>
    </source>
</evidence>
<feature type="domain" description="HMG box" evidence="5">
    <location>
        <begin position="182"/>
        <end position="248"/>
    </location>
</feature>
<feature type="region of interest" description="Disordered" evidence="4">
    <location>
        <begin position="267"/>
        <end position="345"/>
    </location>
</feature>
<dbReference type="Gene3D" id="1.10.150.50">
    <property type="entry name" value="Transcription Factor, Ets-1"/>
    <property type="match status" value="1"/>
</dbReference>
<dbReference type="SMART" id="SM00454">
    <property type="entry name" value="SAM"/>
    <property type="match status" value="1"/>
</dbReference>